<keyword evidence="2" id="KW-1185">Reference proteome</keyword>
<gene>
    <name evidence="1" type="ORF">SAMN06269173_11192</name>
</gene>
<proteinExistence type="predicted"/>
<dbReference type="Gene3D" id="2.40.10.270">
    <property type="entry name" value="Bacteriophage SPP1 head-tail adaptor protein"/>
    <property type="match status" value="1"/>
</dbReference>
<protein>
    <submittedName>
        <fullName evidence="1">Phage head-tail adaptor, putative, SPP1 family</fullName>
    </submittedName>
</protein>
<dbReference type="NCBIfam" id="TIGR01563">
    <property type="entry name" value="gp16_SPP1"/>
    <property type="match status" value="1"/>
</dbReference>
<evidence type="ECO:0000313" key="2">
    <source>
        <dbReference type="Proteomes" id="UP000198310"/>
    </source>
</evidence>
<dbReference type="RefSeq" id="WP_089333920.1">
    <property type="nucleotide sequence ID" value="NZ_FZNS01000011.1"/>
</dbReference>
<reference evidence="2" key="1">
    <citation type="submission" date="2017-06" db="EMBL/GenBank/DDBJ databases">
        <authorList>
            <person name="Varghese N."/>
            <person name="Submissions S."/>
        </authorList>
    </citation>
    <scope>NUCLEOTIDE SEQUENCE [LARGE SCALE GENOMIC DNA]</scope>
    <source>
        <strain evidence="2">DSM 28041</strain>
    </source>
</reference>
<sequence length="114" mass="12438">MGRLAAGSLTERVTLTNASAAIEDGQGGWLESESGPEWTRTVHAERKVLSGSEALRLGQVLGGEVALYTVRYTARATSDTRLTTKTGQTYSVRHVEHDTRREFSLLTCVDNGRN</sequence>
<dbReference type="InterPro" id="IPR038666">
    <property type="entry name" value="SSP1_head-tail_sf"/>
</dbReference>
<dbReference type="InterPro" id="IPR008767">
    <property type="entry name" value="Phage_SPP1_head-tail_adaptor"/>
</dbReference>
<accession>A0A239A9L9</accession>
<dbReference type="Proteomes" id="UP000198310">
    <property type="component" value="Unassembled WGS sequence"/>
</dbReference>
<name>A0A239A9L9_9BACT</name>
<dbReference type="EMBL" id="FZNS01000011">
    <property type="protein sequence ID" value="SNR92335.1"/>
    <property type="molecule type" value="Genomic_DNA"/>
</dbReference>
<dbReference type="AlphaFoldDB" id="A0A239A9L9"/>
<dbReference type="Pfam" id="PF05521">
    <property type="entry name" value="Phage_HCP"/>
    <property type="match status" value="1"/>
</dbReference>
<evidence type="ECO:0000313" key="1">
    <source>
        <dbReference type="EMBL" id="SNR92335.1"/>
    </source>
</evidence>
<organism evidence="1 2">
    <name type="scientific">Hymenobacter mucosus</name>
    <dbReference type="NCBI Taxonomy" id="1411120"/>
    <lineage>
        <taxon>Bacteria</taxon>
        <taxon>Pseudomonadati</taxon>
        <taxon>Bacteroidota</taxon>
        <taxon>Cytophagia</taxon>
        <taxon>Cytophagales</taxon>
        <taxon>Hymenobacteraceae</taxon>
        <taxon>Hymenobacter</taxon>
    </lineage>
</organism>